<name>A0ACC4DMT2_PURLI</name>
<proteinExistence type="predicted"/>
<dbReference type="Proteomes" id="UP001638806">
    <property type="component" value="Unassembled WGS sequence"/>
</dbReference>
<organism evidence="1 2">
    <name type="scientific">Purpureocillium lilacinum</name>
    <name type="common">Paecilomyces lilacinus</name>
    <dbReference type="NCBI Taxonomy" id="33203"/>
    <lineage>
        <taxon>Eukaryota</taxon>
        <taxon>Fungi</taxon>
        <taxon>Dikarya</taxon>
        <taxon>Ascomycota</taxon>
        <taxon>Pezizomycotina</taxon>
        <taxon>Sordariomycetes</taxon>
        <taxon>Hypocreomycetidae</taxon>
        <taxon>Hypocreales</taxon>
        <taxon>Ophiocordycipitaceae</taxon>
        <taxon>Purpureocillium</taxon>
    </lineage>
</organism>
<sequence>MHLREATSAPEVGTLEATRAPAQQRTPALRALSARSSSALSARRCAALEPPAPDRLTSERADLEQLDRGSILPAQGEAHPLQRLSQAFLKRHHLLRYPFLPQN</sequence>
<evidence type="ECO:0000313" key="1">
    <source>
        <dbReference type="EMBL" id="KAL3957667.1"/>
    </source>
</evidence>
<protein>
    <submittedName>
        <fullName evidence="1">Uncharacterized protein</fullName>
    </submittedName>
</protein>
<keyword evidence="2" id="KW-1185">Reference proteome</keyword>
<accession>A0ACC4DMT2</accession>
<gene>
    <name evidence="1" type="ORF">ACCO45_008245</name>
</gene>
<evidence type="ECO:0000313" key="2">
    <source>
        <dbReference type="Proteomes" id="UP001638806"/>
    </source>
</evidence>
<dbReference type="EMBL" id="JBGNUJ010000007">
    <property type="protein sequence ID" value="KAL3957667.1"/>
    <property type="molecule type" value="Genomic_DNA"/>
</dbReference>
<comment type="caution">
    <text evidence="1">The sequence shown here is derived from an EMBL/GenBank/DDBJ whole genome shotgun (WGS) entry which is preliminary data.</text>
</comment>
<reference evidence="1" key="1">
    <citation type="submission" date="2024-12" db="EMBL/GenBank/DDBJ databases">
        <title>Comparative genomics and development of molecular markers within Purpureocillium lilacinum and among Purpureocillium species.</title>
        <authorList>
            <person name="Yeh Z.-Y."/>
            <person name="Ni N.-T."/>
            <person name="Lo P.-H."/>
            <person name="Mushyakhwo K."/>
            <person name="Lin C.-F."/>
            <person name="Nai Y.-S."/>
        </authorList>
    </citation>
    <scope>NUCLEOTIDE SEQUENCE</scope>
    <source>
        <strain evidence="1">NCHU-NPUST-175</strain>
    </source>
</reference>